<dbReference type="Proteomes" id="UP000001572">
    <property type="component" value="Chromosome"/>
</dbReference>
<dbReference type="Gene3D" id="3.40.190.100">
    <property type="entry name" value="Glycine betaine-binding periplasmic protein, domain 2"/>
    <property type="match status" value="1"/>
</dbReference>
<dbReference type="PANTHER" id="PTHR47737:SF1">
    <property type="entry name" value="GLYCINE BETAINE_PROLINE BETAINE TRANSPORT SYSTEM PERMEASE PROTEIN PROW"/>
    <property type="match status" value="1"/>
</dbReference>
<evidence type="ECO:0000256" key="3">
    <source>
        <dbReference type="ARBA" id="ARBA00022475"/>
    </source>
</evidence>
<keyword evidence="5" id="KW-0732">Signal</keyword>
<keyword evidence="8" id="KW-1185">Reference proteome</keyword>
<dbReference type="EMBL" id="CP000724">
    <property type="protein sequence ID" value="ABR48960.1"/>
    <property type="molecule type" value="Genomic_DNA"/>
</dbReference>
<dbReference type="InterPro" id="IPR007210">
    <property type="entry name" value="ABC_Gly_betaine_transp_sub-bd"/>
</dbReference>
<dbReference type="STRING" id="293826.Amet_2810"/>
<dbReference type="Gene3D" id="3.40.190.10">
    <property type="entry name" value="Periplasmic binding protein-like II"/>
    <property type="match status" value="1"/>
</dbReference>
<dbReference type="PANTHER" id="PTHR47737">
    <property type="entry name" value="GLYCINE BETAINE/PROLINE BETAINE TRANSPORT SYSTEM PERMEASE PROTEIN PROW"/>
    <property type="match status" value="1"/>
</dbReference>
<reference evidence="8" key="1">
    <citation type="journal article" date="2016" name="Genome Announc.">
        <title>Complete genome sequence of Alkaliphilus metalliredigens strain QYMF, an alkaliphilic and metal-reducing bacterium isolated from borax-contaminated leachate ponds.</title>
        <authorList>
            <person name="Hwang C."/>
            <person name="Copeland A."/>
            <person name="Lucas S."/>
            <person name="Lapidus A."/>
            <person name="Barry K."/>
            <person name="Detter J.C."/>
            <person name="Glavina Del Rio T."/>
            <person name="Hammon N."/>
            <person name="Israni S."/>
            <person name="Dalin E."/>
            <person name="Tice H."/>
            <person name="Pitluck S."/>
            <person name="Chertkov O."/>
            <person name="Brettin T."/>
            <person name="Bruce D."/>
            <person name="Han C."/>
            <person name="Schmutz J."/>
            <person name="Larimer F."/>
            <person name="Land M.L."/>
            <person name="Hauser L."/>
            <person name="Kyrpides N."/>
            <person name="Mikhailova N."/>
            <person name="Ye Q."/>
            <person name="Zhou J."/>
            <person name="Richardson P."/>
            <person name="Fields M.W."/>
        </authorList>
    </citation>
    <scope>NUCLEOTIDE SEQUENCE [LARGE SCALE GENOMIC DNA]</scope>
    <source>
        <strain evidence="8">QYMF</strain>
    </source>
</reference>
<evidence type="ECO:0000259" key="6">
    <source>
        <dbReference type="Pfam" id="PF04069"/>
    </source>
</evidence>
<feature type="signal peptide" evidence="5">
    <location>
        <begin position="1"/>
        <end position="25"/>
    </location>
</feature>
<organism evidence="7 8">
    <name type="scientific">Alkaliphilus metalliredigens (strain QYMF)</name>
    <dbReference type="NCBI Taxonomy" id="293826"/>
    <lineage>
        <taxon>Bacteria</taxon>
        <taxon>Bacillati</taxon>
        <taxon>Bacillota</taxon>
        <taxon>Clostridia</taxon>
        <taxon>Peptostreptococcales</taxon>
        <taxon>Natronincolaceae</taxon>
        <taxon>Alkaliphilus</taxon>
    </lineage>
</organism>
<dbReference type="GO" id="GO:0031460">
    <property type="term" value="P:glycine betaine transport"/>
    <property type="evidence" value="ECO:0007669"/>
    <property type="project" value="TreeGrafter"/>
</dbReference>
<dbReference type="AlphaFoldDB" id="A6TRZ2"/>
<dbReference type="CDD" id="cd13639">
    <property type="entry name" value="PBP2_OpuAC_like"/>
    <property type="match status" value="1"/>
</dbReference>
<gene>
    <name evidence="7" type="ordered locus">Amet_2810</name>
</gene>
<name>A6TRZ2_ALKMQ</name>
<dbReference type="Pfam" id="PF04069">
    <property type="entry name" value="OpuAC"/>
    <property type="match status" value="1"/>
</dbReference>
<keyword evidence="4" id="KW-0472">Membrane</keyword>
<dbReference type="SUPFAM" id="SSF53850">
    <property type="entry name" value="Periplasmic binding protein-like II"/>
    <property type="match status" value="1"/>
</dbReference>
<dbReference type="GO" id="GO:0005275">
    <property type="term" value="F:amine transmembrane transporter activity"/>
    <property type="evidence" value="ECO:0007669"/>
    <property type="project" value="TreeGrafter"/>
</dbReference>
<dbReference type="PROSITE" id="PS51257">
    <property type="entry name" value="PROKAR_LIPOPROTEIN"/>
    <property type="match status" value="1"/>
</dbReference>
<evidence type="ECO:0000313" key="7">
    <source>
        <dbReference type="EMBL" id="ABR48960.1"/>
    </source>
</evidence>
<sequence>MMKMKTLLTLLLVGVLVLAVGCQPADETPGEAAEEMGSVTLGYVSWDSEIASTNVLKVVLEDLGYDVDMMDVSAALLYQGVAEGDFDLTTAAWLPTTHGDYINQYGAGLDDLGPNLNGTRIGLVVPSFMDIDSIEDLATGEYAGTQITGIDPGAGIMQATEAAIDEYGLDYELLEGSDAAMAAALNDAISYDEEVIVTGWTPHWKFASYDLKYLEDPLGIYGSDEDIHTLARVGLEDDMPEVYAVASNFHWTPDDMAGVMVAISEGMGAEEAARQWVSENQDTVNGWLQ</sequence>
<comment type="subcellular location">
    <subcellularLocation>
        <location evidence="1">Cell membrane</location>
    </subcellularLocation>
</comment>
<feature type="chain" id="PRO_5002702890" evidence="5">
    <location>
        <begin position="26"/>
        <end position="289"/>
    </location>
</feature>
<dbReference type="GO" id="GO:0043190">
    <property type="term" value="C:ATP-binding cassette (ABC) transporter complex"/>
    <property type="evidence" value="ECO:0007669"/>
    <property type="project" value="InterPro"/>
</dbReference>
<dbReference type="RefSeq" id="WP_012063931.1">
    <property type="nucleotide sequence ID" value="NC_009633.1"/>
</dbReference>
<dbReference type="GO" id="GO:0015871">
    <property type="term" value="P:choline transport"/>
    <property type="evidence" value="ECO:0007669"/>
    <property type="project" value="TreeGrafter"/>
</dbReference>
<keyword evidence="3" id="KW-1003">Cell membrane</keyword>
<dbReference type="eggNOG" id="COG2113">
    <property type="taxonomic scope" value="Bacteria"/>
</dbReference>
<evidence type="ECO:0000313" key="8">
    <source>
        <dbReference type="Proteomes" id="UP000001572"/>
    </source>
</evidence>
<dbReference type="KEGG" id="amt:Amet_2810"/>
<feature type="domain" description="ABC-type glycine betaine transport system substrate-binding" evidence="6">
    <location>
        <begin position="38"/>
        <end position="279"/>
    </location>
</feature>
<evidence type="ECO:0000256" key="2">
    <source>
        <dbReference type="ARBA" id="ARBA00022448"/>
    </source>
</evidence>
<dbReference type="GO" id="GO:0015226">
    <property type="term" value="F:carnitine transmembrane transporter activity"/>
    <property type="evidence" value="ECO:0007669"/>
    <property type="project" value="TreeGrafter"/>
</dbReference>
<evidence type="ECO:0000256" key="5">
    <source>
        <dbReference type="SAM" id="SignalP"/>
    </source>
</evidence>
<accession>A6TRZ2</accession>
<evidence type="ECO:0000256" key="4">
    <source>
        <dbReference type="ARBA" id="ARBA00023136"/>
    </source>
</evidence>
<protein>
    <submittedName>
        <fullName evidence="7">Substrate-binding region of ABC-type glycine betaine transport system</fullName>
    </submittedName>
</protein>
<keyword evidence="2" id="KW-0813">Transport</keyword>
<proteinExistence type="predicted"/>
<dbReference type="HOGENOM" id="CLU_008673_1_0_9"/>
<evidence type="ECO:0000256" key="1">
    <source>
        <dbReference type="ARBA" id="ARBA00004236"/>
    </source>
</evidence>